<proteinExistence type="predicted"/>
<protein>
    <submittedName>
        <fullName evidence="1">Uncharacterized protein</fullName>
    </submittedName>
</protein>
<dbReference type="Proteomes" id="UP000465785">
    <property type="component" value="Chromosome"/>
</dbReference>
<evidence type="ECO:0000313" key="2">
    <source>
        <dbReference type="Proteomes" id="UP000465785"/>
    </source>
</evidence>
<sequence length="101" mass="10623">MLEERRSGDTAVVGAHDTGAGRGGELLCVAIPRRPTGGIGVDEHHGVTGFDGGLVGTGGERIEPVDPEESRLERQLLEVAVLDPTDREVEAALRDPCRLGV</sequence>
<evidence type="ECO:0000313" key="1">
    <source>
        <dbReference type="EMBL" id="BBY94518.1"/>
    </source>
</evidence>
<name>A0A9W4BCU5_9MYCO</name>
<dbReference type="EMBL" id="AP022601">
    <property type="protein sequence ID" value="BBY94518.1"/>
    <property type="molecule type" value="Genomic_DNA"/>
</dbReference>
<gene>
    <name evidence="1" type="ORF">MGALJ_41870</name>
</gene>
<organism evidence="1 2">
    <name type="scientific">Mycobacterium gallinarum</name>
    <dbReference type="NCBI Taxonomy" id="39689"/>
    <lineage>
        <taxon>Bacteria</taxon>
        <taxon>Bacillati</taxon>
        <taxon>Actinomycetota</taxon>
        <taxon>Actinomycetes</taxon>
        <taxon>Mycobacteriales</taxon>
        <taxon>Mycobacteriaceae</taxon>
        <taxon>Mycobacterium</taxon>
    </lineage>
</organism>
<accession>A0A9W4BCU5</accession>
<dbReference type="KEGG" id="mgau:MGALJ_41870"/>
<dbReference type="AlphaFoldDB" id="A0A9W4BCU5"/>
<keyword evidence="2" id="KW-1185">Reference proteome</keyword>
<reference evidence="1 2" key="1">
    <citation type="journal article" date="2019" name="Emerg. Microbes Infect.">
        <title>Comprehensive subspecies identification of 175 nontuberculous mycobacteria species based on 7547 genomic profiles.</title>
        <authorList>
            <person name="Matsumoto Y."/>
            <person name="Kinjo T."/>
            <person name="Motooka D."/>
            <person name="Nabeya D."/>
            <person name="Jung N."/>
            <person name="Uechi K."/>
            <person name="Horii T."/>
            <person name="Iida T."/>
            <person name="Fujita J."/>
            <person name="Nakamura S."/>
        </authorList>
    </citation>
    <scope>NUCLEOTIDE SEQUENCE [LARGE SCALE GENOMIC DNA]</scope>
    <source>
        <strain evidence="1 2">JCM 6399</strain>
    </source>
</reference>